<feature type="compositionally biased region" description="Low complexity" evidence="12">
    <location>
        <begin position="509"/>
        <end position="522"/>
    </location>
</feature>
<reference evidence="14" key="1">
    <citation type="submission" date="2022-08" db="EMBL/GenBank/DDBJ databases">
        <authorList>
            <person name="Li F."/>
        </authorList>
    </citation>
    <scope>NUCLEOTIDE SEQUENCE</scope>
    <source>
        <strain evidence="14">MQZ15Z-1</strain>
    </source>
</reference>
<dbReference type="InterPro" id="IPR043686">
    <property type="entry name" value="Uup"/>
</dbReference>
<dbReference type="InterPro" id="IPR032524">
    <property type="entry name" value="ABC_tran_C"/>
</dbReference>
<evidence type="ECO:0000256" key="5">
    <source>
        <dbReference type="ARBA" id="ARBA00022801"/>
    </source>
</evidence>
<dbReference type="InterPro" id="IPR051309">
    <property type="entry name" value="ABCF_ATPase"/>
</dbReference>
<keyword evidence="6 11" id="KW-0067">ATP-binding</keyword>
<comment type="similarity">
    <text evidence="10 11">Belongs to the ABC transporter superfamily. ABCF family. Uup subfamily.</text>
</comment>
<keyword evidence="15" id="KW-1185">Reference proteome</keyword>
<dbReference type="GO" id="GO:0043022">
    <property type="term" value="F:ribosome binding"/>
    <property type="evidence" value="ECO:0007669"/>
    <property type="project" value="UniProtKB-UniRule"/>
</dbReference>
<dbReference type="GO" id="GO:0005524">
    <property type="term" value="F:ATP binding"/>
    <property type="evidence" value="ECO:0007669"/>
    <property type="project" value="UniProtKB-UniRule"/>
</dbReference>
<evidence type="ECO:0000313" key="15">
    <source>
        <dbReference type="Proteomes" id="UP001151088"/>
    </source>
</evidence>
<dbReference type="GO" id="GO:0003677">
    <property type="term" value="F:DNA binding"/>
    <property type="evidence" value="ECO:0007669"/>
    <property type="project" value="UniProtKB-UniRule"/>
</dbReference>
<evidence type="ECO:0000256" key="7">
    <source>
        <dbReference type="ARBA" id="ARBA00023125"/>
    </source>
</evidence>
<dbReference type="PANTHER" id="PTHR42855">
    <property type="entry name" value="ABC TRANSPORTER ATP-BINDING SUBUNIT"/>
    <property type="match status" value="1"/>
</dbReference>
<dbReference type="Gene3D" id="1.10.287.380">
    <property type="entry name" value="Valyl-tRNA synthetase, C-terminal domain"/>
    <property type="match status" value="1"/>
</dbReference>
<comment type="caution">
    <text evidence="14">The sequence shown here is derived from an EMBL/GenBank/DDBJ whole genome shotgun (WGS) entry which is preliminary data.</text>
</comment>
<keyword evidence="4 11" id="KW-0227">DNA damage</keyword>
<dbReference type="GO" id="GO:0006281">
    <property type="term" value="P:DNA repair"/>
    <property type="evidence" value="ECO:0007669"/>
    <property type="project" value="UniProtKB-KW"/>
</dbReference>
<feature type="binding site" evidence="11">
    <location>
        <begin position="315"/>
        <end position="322"/>
    </location>
    <ligand>
        <name>ATP</name>
        <dbReference type="ChEBI" id="CHEBI:30616"/>
        <label>2</label>
    </ligand>
</feature>
<evidence type="ECO:0000256" key="9">
    <source>
        <dbReference type="ARBA" id="ARBA00049360"/>
    </source>
</evidence>
<dbReference type="EMBL" id="JANTHZ010000001">
    <property type="protein sequence ID" value="MCS0494128.1"/>
    <property type="molecule type" value="Genomic_DNA"/>
</dbReference>
<dbReference type="GO" id="GO:0016887">
    <property type="term" value="F:ATP hydrolysis activity"/>
    <property type="evidence" value="ECO:0007669"/>
    <property type="project" value="UniProtKB-UniRule"/>
</dbReference>
<evidence type="ECO:0000256" key="3">
    <source>
        <dbReference type="ARBA" id="ARBA00022741"/>
    </source>
</evidence>
<proteinExistence type="inferred from homology"/>
<keyword evidence="3 11" id="KW-0547">Nucleotide-binding</keyword>
<dbReference type="InterPro" id="IPR037118">
    <property type="entry name" value="Val-tRNA_synth_C_sf"/>
</dbReference>
<evidence type="ECO:0000256" key="11">
    <source>
        <dbReference type="HAMAP-Rule" id="MF_00848"/>
    </source>
</evidence>
<comment type="catalytic activity">
    <reaction evidence="9 11">
        <text>ATP + H2O = ADP + phosphate + H(+)</text>
        <dbReference type="Rhea" id="RHEA:13065"/>
        <dbReference type="ChEBI" id="CHEBI:15377"/>
        <dbReference type="ChEBI" id="CHEBI:15378"/>
        <dbReference type="ChEBI" id="CHEBI:30616"/>
        <dbReference type="ChEBI" id="CHEBI:43474"/>
        <dbReference type="ChEBI" id="CHEBI:456216"/>
    </reaction>
</comment>
<dbReference type="GO" id="GO:0005737">
    <property type="term" value="C:cytoplasm"/>
    <property type="evidence" value="ECO:0007669"/>
    <property type="project" value="UniProtKB-SubCell"/>
</dbReference>
<evidence type="ECO:0000256" key="8">
    <source>
        <dbReference type="ARBA" id="ARBA00023204"/>
    </source>
</evidence>
<accession>A0A9X2PGJ1</accession>
<dbReference type="Proteomes" id="UP001151088">
    <property type="component" value="Unassembled WGS sequence"/>
</dbReference>
<evidence type="ECO:0000313" key="14">
    <source>
        <dbReference type="EMBL" id="MCS0494128.1"/>
    </source>
</evidence>
<dbReference type="InterPro" id="IPR003593">
    <property type="entry name" value="AAA+_ATPase"/>
</dbReference>
<feature type="region of interest" description="Disordered" evidence="12">
    <location>
        <begin position="499"/>
        <end position="524"/>
    </location>
</feature>
<dbReference type="EC" id="3.6.1.-" evidence="11"/>
<dbReference type="InterPro" id="IPR017871">
    <property type="entry name" value="ABC_transporter-like_CS"/>
</dbReference>
<keyword evidence="5 11" id="KW-0378">Hydrolase</keyword>
<dbReference type="InterPro" id="IPR003439">
    <property type="entry name" value="ABC_transporter-like_ATP-bd"/>
</dbReference>
<feature type="coiled-coil region" evidence="11">
    <location>
        <begin position="536"/>
        <end position="597"/>
    </location>
</feature>
<dbReference type="Pfam" id="PF00005">
    <property type="entry name" value="ABC_tran"/>
    <property type="match status" value="2"/>
</dbReference>
<dbReference type="SUPFAM" id="SSF52540">
    <property type="entry name" value="P-loop containing nucleoside triphosphate hydrolases"/>
    <property type="match status" value="2"/>
</dbReference>
<sequence length="603" mass="66034">MAPPLLLLQDTRLTFGGTPLLEGAELSVSPGERVGLVGRNGSGKSTLLKIAAGLVEADGGTRFVQPGATVRYLPQEPDLSGFPDVLAYVEAGMGPGDQDYRARYLLEQLGLTGEEDPASLSGGEARRAALARVLAPEPDILLLDEPTNHLDLPAIEWLEGEIASSRSALVLISHDRRFLEDLTRATVWLDRGTTRRMERGFRFFEEWRDQVLEEEERDQQKLARKIVAEEHWMRYGVTARRKRNMRRVGQLADLRKELREHRRALGTVTLATTEAEVSGKTVIEAENIAKAYEGRPIVRDLSIRIQRGDRIGVVGPNGAGKTTLIRMLTGQLAPDSGTLKLGTNIEMATLDQRRASLDPNRSVRDTLTEGRGDQVFIGGNPRHVIGYMKDFLFAPEQAGTPVSSLSGGERGRLLLACALAQASNLMVLDEPTNDLDLETLDLLEEMIDDYAGTVLLVSHDRDFLDRTVTATIAYEGDGNWNVYAGGYSDMVAQRGRGVEARENGARQTAPAKGSAPPAAGKAAGKRKLSFKEKHALEQLPKQIAKLEADIARLAEKMQAPDLYTKDPAGFAKTSAALEKAQGELSKAEEQWLELEMLREELGG</sequence>
<comment type="subcellular location">
    <subcellularLocation>
        <location evidence="11">Cytoplasm</location>
    </subcellularLocation>
    <text evidence="11">Associates with ribosomes.</text>
</comment>
<evidence type="ECO:0000256" key="2">
    <source>
        <dbReference type="ARBA" id="ARBA00022737"/>
    </source>
</evidence>
<dbReference type="RefSeq" id="WP_258731072.1">
    <property type="nucleotide sequence ID" value="NZ_JANTHZ010000001.1"/>
</dbReference>
<organism evidence="14 15">
    <name type="scientific">Ancylobacter mangrovi</name>
    <dbReference type="NCBI Taxonomy" id="2972472"/>
    <lineage>
        <taxon>Bacteria</taxon>
        <taxon>Pseudomonadati</taxon>
        <taxon>Pseudomonadota</taxon>
        <taxon>Alphaproteobacteria</taxon>
        <taxon>Hyphomicrobiales</taxon>
        <taxon>Xanthobacteraceae</taxon>
        <taxon>Ancylobacter</taxon>
    </lineage>
</organism>
<evidence type="ECO:0000256" key="6">
    <source>
        <dbReference type="ARBA" id="ARBA00022840"/>
    </source>
</evidence>
<feature type="domain" description="ABC transporter" evidence="13">
    <location>
        <begin position="283"/>
        <end position="521"/>
    </location>
</feature>
<dbReference type="FunFam" id="3.40.50.300:FF:000309">
    <property type="entry name" value="ABC transporter ATP-binding protein"/>
    <property type="match status" value="1"/>
</dbReference>
<protein>
    <recommendedName>
        <fullName evidence="11">ATP-binding protein Uup</fullName>
        <ecNumber evidence="11">3.6.1.-</ecNumber>
    </recommendedName>
</protein>
<dbReference type="SMART" id="SM00382">
    <property type="entry name" value="AAA"/>
    <property type="match status" value="2"/>
</dbReference>
<evidence type="ECO:0000256" key="1">
    <source>
        <dbReference type="ARBA" id="ARBA00022490"/>
    </source>
</evidence>
<feature type="domain" description="ABC transporter" evidence="13">
    <location>
        <begin position="6"/>
        <end position="216"/>
    </location>
</feature>
<dbReference type="AlphaFoldDB" id="A0A9X2PGJ1"/>
<dbReference type="PROSITE" id="PS50893">
    <property type="entry name" value="ABC_TRANSPORTER_2"/>
    <property type="match status" value="2"/>
</dbReference>
<feature type="binding site" evidence="11">
    <location>
        <begin position="38"/>
        <end position="45"/>
    </location>
    <ligand>
        <name>ATP</name>
        <dbReference type="ChEBI" id="CHEBI:30616"/>
        <label>1</label>
    </ligand>
</feature>
<keyword evidence="11" id="KW-0175">Coiled coil</keyword>
<keyword evidence="7 11" id="KW-0238">DNA-binding</keyword>
<keyword evidence="8 11" id="KW-0234">DNA repair</keyword>
<dbReference type="PANTHER" id="PTHR42855:SF1">
    <property type="entry name" value="ABC TRANSPORTER DOMAIN-CONTAINING PROTEIN"/>
    <property type="match status" value="1"/>
</dbReference>
<dbReference type="HAMAP" id="MF_00848">
    <property type="entry name" value="Uup"/>
    <property type="match status" value="1"/>
</dbReference>
<name>A0A9X2PGJ1_9HYPH</name>
<comment type="function">
    <text evidence="11">Probably plays a role in ribosome assembly or function. May be involved in resolution of branched DNA intermediates that result from template switching in postreplication gaps. Binds DNA and has ATPase activity.</text>
</comment>
<keyword evidence="2 11" id="KW-0677">Repeat</keyword>
<evidence type="ECO:0000256" key="4">
    <source>
        <dbReference type="ARBA" id="ARBA00022763"/>
    </source>
</evidence>
<gene>
    <name evidence="11" type="primary">uup</name>
    <name evidence="14" type="ORF">NVS89_03390</name>
</gene>
<dbReference type="CDD" id="cd03221">
    <property type="entry name" value="ABCF_EF-3"/>
    <property type="match status" value="2"/>
</dbReference>
<evidence type="ECO:0000256" key="10">
    <source>
        <dbReference type="ARBA" id="ARBA00061478"/>
    </source>
</evidence>
<dbReference type="InterPro" id="IPR027417">
    <property type="entry name" value="P-loop_NTPase"/>
</dbReference>
<dbReference type="PROSITE" id="PS00211">
    <property type="entry name" value="ABC_TRANSPORTER_1"/>
    <property type="match status" value="1"/>
</dbReference>
<evidence type="ECO:0000259" key="13">
    <source>
        <dbReference type="PROSITE" id="PS50893"/>
    </source>
</evidence>
<evidence type="ECO:0000256" key="12">
    <source>
        <dbReference type="SAM" id="MobiDB-lite"/>
    </source>
</evidence>
<dbReference type="Pfam" id="PF16326">
    <property type="entry name" value="ABC_tran_CTD"/>
    <property type="match status" value="1"/>
</dbReference>
<dbReference type="Gene3D" id="3.40.50.300">
    <property type="entry name" value="P-loop containing nucleotide triphosphate hydrolases"/>
    <property type="match status" value="2"/>
</dbReference>
<keyword evidence="1 11" id="KW-0963">Cytoplasm</keyword>